<gene>
    <name evidence="9" type="ORF">R5R35_012649</name>
</gene>
<comment type="similarity">
    <text evidence="2 7">Belongs to the NSE4 family.</text>
</comment>
<dbReference type="Pfam" id="PF08743">
    <property type="entry name" value="Nse4_C"/>
    <property type="match status" value="1"/>
</dbReference>
<proteinExistence type="inferred from homology"/>
<evidence type="ECO:0000256" key="7">
    <source>
        <dbReference type="RuleBase" id="RU365071"/>
    </source>
</evidence>
<reference evidence="9 10" key="1">
    <citation type="submission" date="2024-03" db="EMBL/GenBank/DDBJ databases">
        <title>The genome assembly and annotation of the cricket Gryllus longicercus Weissman &amp; Gray.</title>
        <authorList>
            <person name="Szrajer S."/>
            <person name="Gray D."/>
            <person name="Ylla G."/>
        </authorList>
    </citation>
    <scope>NUCLEOTIDE SEQUENCE [LARGE SCALE GENOMIC DNA]</scope>
    <source>
        <strain evidence="9">DAG 2021-001</strain>
        <tissue evidence="9">Whole body minus gut</tissue>
    </source>
</reference>
<dbReference type="GO" id="GO:0005634">
    <property type="term" value="C:nucleus"/>
    <property type="evidence" value="ECO:0007669"/>
    <property type="project" value="UniProtKB-SubCell"/>
</dbReference>
<dbReference type="Proteomes" id="UP001378592">
    <property type="component" value="Unassembled WGS sequence"/>
</dbReference>
<evidence type="ECO:0000313" key="9">
    <source>
        <dbReference type="EMBL" id="KAK7789453.1"/>
    </source>
</evidence>
<feature type="domain" description="Non-structural maintenance of chromosome element 4 C-terminal" evidence="8">
    <location>
        <begin position="212"/>
        <end position="298"/>
    </location>
</feature>
<sequence length="306" mass="34958">MVSNGQTNTGFSEKYKVHEEKETLYNEQMRNLLNQSIDLREAAERGEETCVEETTNIILKADDVLQNASSSSTAFLDAQILHTSSYIYKNLVEKMDSRLSEFKAKEYAERLLLHLEGKSACQNIWSALEDETALAFNNTGGWTWQFGAIDIEEEVIPGQKPTRQRRDMTVDAPMKNPIKVQNLEKQDENLEVYMKSIMKLIETWEKANKAPLQFWDFVLHPTSFAETIENIFHVSHLVKEGQILLSLDRDGLPVIKAIAQKDDGKSKAEISRVPVAVSLDPKQWEDLVRAYGIERPMIRTRIAVEP</sequence>
<dbReference type="InterPro" id="IPR027786">
    <property type="entry name" value="Nse4/EID"/>
</dbReference>
<evidence type="ECO:0000256" key="1">
    <source>
        <dbReference type="ARBA" id="ARBA00004123"/>
    </source>
</evidence>
<evidence type="ECO:0000256" key="2">
    <source>
        <dbReference type="ARBA" id="ARBA00008997"/>
    </source>
</evidence>
<evidence type="ECO:0000256" key="3">
    <source>
        <dbReference type="ARBA" id="ARBA00022763"/>
    </source>
</evidence>
<evidence type="ECO:0000313" key="10">
    <source>
        <dbReference type="Proteomes" id="UP001378592"/>
    </source>
</evidence>
<dbReference type="EMBL" id="JAZDUA010000754">
    <property type="protein sequence ID" value="KAK7789453.1"/>
    <property type="molecule type" value="Genomic_DNA"/>
</dbReference>
<organism evidence="9 10">
    <name type="scientific">Gryllus longicercus</name>
    <dbReference type="NCBI Taxonomy" id="2509291"/>
    <lineage>
        <taxon>Eukaryota</taxon>
        <taxon>Metazoa</taxon>
        <taxon>Ecdysozoa</taxon>
        <taxon>Arthropoda</taxon>
        <taxon>Hexapoda</taxon>
        <taxon>Insecta</taxon>
        <taxon>Pterygota</taxon>
        <taxon>Neoptera</taxon>
        <taxon>Polyneoptera</taxon>
        <taxon>Orthoptera</taxon>
        <taxon>Ensifera</taxon>
        <taxon>Gryllidea</taxon>
        <taxon>Grylloidea</taxon>
        <taxon>Gryllidae</taxon>
        <taxon>Gryllinae</taxon>
        <taxon>Gryllus</taxon>
    </lineage>
</organism>
<evidence type="ECO:0000256" key="5">
    <source>
        <dbReference type="ARBA" id="ARBA00023204"/>
    </source>
</evidence>
<dbReference type="AlphaFoldDB" id="A0AAN9V4H5"/>
<keyword evidence="4 7" id="KW-0233">DNA recombination</keyword>
<comment type="subunit">
    <text evidence="7">Component of the SMC5-SMC6 complex.</text>
</comment>
<dbReference type="GO" id="GO:0006281">
    <property type="term" value="P:DNA repair"/>
    <property type="evidence" value="ECO:0007669"/>
    <property type="project" value="UniProtKB-UniRule"/>
</dbReference>
<protein>
    <recommendedName>
        <fullName evidence="7">Non-structural maintenance of chromosomes element 4</fullName>
    </recommendedName>
</protein>
<evidence type="ECO:0000256" key="4">
    <source>
        <dbReference type="ARBA" id="ARBA00023172"/>
    </source>
</evidence>
<accession>A0AAN9V4H5</accession>
<keyword evidence="10" id="KW-1185">Reference proteome</keyword>
<keyword evidence="6 7" id="KW-0539">Nucleus</keyword>
<evidence type="ECO:0000256" key="6">
    <source>
        <dbReference type="ARBA" id="ARBA00023242"/>
    </source>
</evidence>
<keyword evidence="3 7" id="KW-0227">DNA damage</keyword>
<dbReference type="PANTHER" id="PTHR16140:SF0">
    <property type="entry name" value="NON-STRUCTURAL MAINTENANCE OF CHROMOSOMES ELEMENT 4"/>
    <property type="match status" value="1"/>
</dbReference>
<keyword evidence="5 7" id="KW-0234">DNA repair</keyword>
<comment type="function">
    <text evidence="7">Component of the SMC5-SMC6 complex, that promotes sister chromatid alignment after DNA damage and facilitates double-stranded DNA breaks (DSBs) repair via homologous recombination between sister chromatids.</text>
</comment>
<dbReference type="GO" id="GO:0006310">
    <property type="term" value="P:DNA recombination"/>
    <property type="evidence" value="ECO:0007669"/>
    <property type="project" value="UniProtKB-UniRule"/>
</dbReference>
<dbReference type="PANTHER" id="PTHR16140">
    <property type="entry name" value="NON-STRUCTURAL MAINTENANCE OF CHROMOSOMES ELEMENT 4"/>
    <property type="match status" value="1"/>
</dbReference>
<dbReference type="GO" id="GO:0030915">
    <property type="term" value="C:Smc5-Smc6 complex"/>
    <property type="evidence" value="ECO:0007669"/>
    <property type="project" value="UniProtKB-UniRule"/>
</dbReference>
<comment type="subcellular location">
    <subcellularLocation>
        <location evidence="1 7">Nucleus</location>
    </subcellularLocation>
</comment>
<dbReference type="InterPro" id="IPR014854">
    <property type="entry name" value="Nse4_C"/>
</dbReference>
<evidence type="ECO:0000259" key="8">
    <source>
        <dbReference type="Pfam" id="PF08743"/>
    </source>
</evidence>
<comment type="caution">
    <text evidence="9">The sequence shown here is derived from an EMBL/GenBank/DDBJ whole genome shotgun (WGS) entry which is preliminary data.</text>
</comment>
<name>A0AAN9V4H5_9ORTH</name>